<gene>
    <name evidence="2" type="ORF">Goshw_005968</name>
</gene>
<evidence type="ECO:0000313" key="2">
    <source>
        <dbReference type="EMBL" id="MBA0862223.1"/>
    </source>
</evidence>
<feature type="compositionally biased region" description="Basic residues" evidence="1">
    <location>
        <begin position="1"/>
        <end position="10"/>
    </location>
</feature>
<keyword evidence="3" id="KW-1185">Reference proteome</keyword>
<feature type="region of interest" description="Disordered" evidence="1">
    <location>
        <begin position="1"/>
        <end position="23"/>
    </location>
</feature>
<feature type="non-terminal residue" evidence="2">
    <location>
        <position position="23"/>
    </location>
</feature>
<evidence type="ECO:0000256" key="1">
    <source>
        <dbReference type="SAM" id="MobiDB-lite"/>
    </source>
</evidence>
<accession>A0A7J9LTW9</accession>
<name>A0A7J9LTW9_GOSSC</name>
<evidence type="ECO:0000313" key="3">
    <source>
        <dbReference type="Proteomes" id="UP000593576"/>
    </source>
</evidence>
<sequence length="23" mass="2890">MTSRIKRIRPWLKNTMATRRKMN</sequence>
<proteinExistence type="predicted"/>
<dbReference type="Proteomes" id="UP000593576">
    <property type="component" value="Unassembled WGS sequence"/>
</dbReference>
<organism evidence="2 3">
    <name type="scientific">Gossypium schwendimanii</name>
    <name type="common">Cotton</name>
    <dbReference type="NCBI Taxonomy" id="34291"/>
    <lineage>
        <taxon>Eukaryota</taxon>
        <taxon>Viridiplantae</taxon>
        <taxon>Streptophyta</taxon>
        <taxon>Embryophyta</taxon>
        <taxon>Tracheophyta</taxon>
        <taxon>Spermatophyta</taxon>
        <taxon>Magnoliopsida</taxon>
        <taxon>eudicotyledons</taxon>
        <taxon>Gunneridae</taxon>
        <taxon>Pentapetalae</taxon>
        <taxon>rosids</taxon>
        <taxon>malvids</taxon>
        <taxon>Malvales</taxon>
        <taxon>Malvaceae</taxon>
        <taxon>Malvoideae</taxon>
        <taxon>Gossypium</taxon>
    </lineage>
</organism>
<dbReference type="EMBL" id="JABFAF010000008">
    <property type="protein sequence ID" value="MBA0862223.1"/>
    <property type="molecule type" value="Genomic_DNA"/>
</dbReference>
<reference evidence="2 3" key="1">
    <citation type="journal article" date="2019" name="Genome Biol. Evol.">
        <title>Insights into the evolution of the New World diploid cottons (Gossypium, subgenus Houzingenia) based on genome sequencing.</title>
        <authorList>
            <person name="Grover C.E."/>
            <person name="Arick M.A. 2nd"/>
            <person name="Thrash A."/>
            <person name="Conover J.L."/>
            <person name="Sanders W.S."/>
            <person name="Peterson D.G."/>
            <person name="Frelichowski J.E."/>
            <person name="Scheffler J.A."/>
            <person name="Scheffler B.E."/>
            <person name="Wendel J.F."/>
        </authorList>
    </citation>
    <scope>NUCLEOTIDE SEQUENCE [LARGE SCALE GENOMIC DNA]</scope>
    <source>
        <strain evidence="2">1</strain>
        <tissue evidence="2">Leaf</tissue>
    </source>
</reference>
<protein>
    <submittedName>
        <fullName evidence="2">Uncharacterized protein</fullName>
    </submittedName>
</protein>
<comment type="caution">
    <text evidence="2">The sequence shown here is derived from an EMBL/GenBank/DDBJ whole genome shotgun (WGS) entry which is preliminary data.</text>
</comment>
<dbReference type="AlphaFoldDB" id="A0A7J9LTW9"/>